<evidence type="ECO:0000256" key="2">
    <source>
        <dbReference type="SAM" id="SignalP"/>
    </source>
</evidence>
<evidence type="ECO:0000313" key="5">
    <source>
        <dbReference type="WBParaSite" id="SPAL_0000161200.1"/>
    </source>
</evidence>
<dbReference type="PROSITE" id="PS51257">
    <property type="entry name" value="PROKAR_LIPOPROTEIN"/>
    <property type="match status" value="1"/>
</dbReference>
<dbReference type="WBParaSite" id="SPAL_0000161200.1">
    <property type="protein sequence ID" value="SPAL_0000161200.1"/>
    <property type="gene ID" value="SPAL_0000161200"/>
</dbReference>
<dbReference type="InterPro" id="IPR007284">
    <property type="entry name" value="Ground-like_dom"/>
</dbReference>
<evidence type="ECO:0000256" key="1">
    <source>
        <dbReference type="SAM" id="MobiDB-lite"/>
    </source>
</evidence>
<organism evidence="4 5">
    <name type="scientific">Strongyloides papillosus</name>
    <name type="common">Intestinal threadworm</name>
    <dbReference type="NCBI Taxonomy" id="174720"/>
    <lineage>
        <taxon>Eukaryota</taxon>
        <taxon>Metazoa</taxon>
        <taxon>Ecdysozoa</taxon>
        <taxon>Nematoda</taxon>
        <taxon>Chromadorea</taxon>
        <taxon>Rhabditida</taxon>
        <taxon>Tylenchina</taxon>
        <taxon>Panagrolaimomorpha</taxon>
        <taxon>Strongyloidoidea</taxon>
        <taxon>Strongyloididae</taxon>
        <taxon>Strongyloides</taxon>
    </lineage>
</organism>
<reference evidence="5" key="1">
    <citation type="submission" date="2017-02" db="UniProtKB">
        <authorList>
            <consortium name="WormBaseParasite"/>
        </authorList>
    </citation>
    <scope>IDENTIFICATION</scope>
</reference>
<protein>
    <submittedName>
        <fullName evidence="5">Ground-like domain-containing protein</fullName>
    </submittedName>
</protein>
<dbReference type="AlphaFoldDB" id="A0A0N5B6C2"/>
<evidence type="ECO:0000313" key="4">
    <source>
        <dbReference type="Proteomes" id="UP000046392"/>
    </source>
</evidence>
<keyword evidence="2" id="KW-0732">Signal</keyword>
<feature type="compositionally biased region" description="Low complexity" evidence="1">
    <location>
        <begin position="198"/>
        <end position="212"/>
    </location>
</feature>
<feature type="chain" id="PRO_5005893825" evidence="2">
    <location>
        <begin position="20"/>
        <end position="365"/>
    </location>
</feature>
<dbReference type="Proteomes" id="UP000046392">
    <property type="component" value="Unplaced"/>
</dbReference>
<feature type="region of interest" description="Disordered" evidence="1">
    <location>
        <begin position="198"/>
        <end position="237"/>
    </location>
</feature>
<keyword evidence="4" id="KW-1185">Reference proteome</keyword>
<name>A0A0N5B6C2_STREA</name>
<feature type="signal peptide" evidence="2">
    <location>
        <begin position="1"/>
        <end position="19"/>
    </location>
</feature>
<dbReference type="Pfam" id="PF04155">
    <property type="entry name" value="Ground-like"/>
    <property type="match status" value="1"/>
</dbReference>
<feature type="compositionally biased region" description="Basic and acidic residues" evidence="1">
    <location>
        <begin position="250"/>
        <end position="263"/>
    </location>
</feature>
<evidence type="ECO:0000259" key="3">
    <source>
        <dbReference type="Pfam" id="PF04155"/>
    </source>
</evidence>
<sequence>MKTILKTILLFIFINSINSFLFGGLGGGGGSSCCGGSSSCCGSSGGGGCSFGGYSSSYGGYSSSCGGGCSSGCGGYSSGGGCSSGCGSYSSGGCSSGCGGYSNGGGCSSGCGSYSSGGCSSGTAVSSNCGSSCNSGYSSQQYGGGSYNSQSSGCAPTTYSNPAPQSYQQQVVASPQMAIPEPYHQPAPQIPVQNMQQYQAPPQVPPVQSQQPSGGGYGGEPQPQSSVPASSNSYNDVPHHAAADINVEVKSSEDEQINSEKKPTSSTNDVLETEIPPVPLDQIPLINDEDCNVAELREIMKKSIVSDINISKRKIQIEAEKKYGGRFDVICATHDFSYLSNTELYCQVSSKINNMIYSCYSYRQL</sequence>
<dbReference type="STRING" id="174720.A0A0N5B6C2"/>
<feature type="region of interest" description="Disordered" evidence="1">
    <location>
        <begin position="250"/>
        <end position="271"/>
    </location>
</feature>
<proteinExistence type="predicted"/>
<feature type="domain" description="Ground-like" evidence="3">
    <location>
        <begin position="288"/>
        <end position="351"/>
    </location>
</feature>
<accession>A0A0N5B6C2</accession>